<keyword evidence="2 11" id="KW-0436">Ligase</keyword>
<evidence type="ECO:0000256" key="2">
    <source>
        <dbReference type="ARBA" id="ARBA00022598"/>
    </source>
</evidence>
<comment type="function">
    <text evidence="7 11">Catalyzes the ATP-dependent conversion of 7-carboxy-7-deazaguanine (CDG) to 7-cyano-7-deazaguanine (preQ(0)).</text>
</comment>
<gene>
    <name evidence="11" type="primary">queC</name>
    <name evidence="12" type="ordered locus">Arcve_0953</name>
</gene>
<keyword evidence="4 11" id="KW-0547">Nucleotide-binding</keyword>
<dbReference type="Pfam" id="PF06508">
    <property type="entry name" value="QueC"/>
    <property type="match status" value="1"/>
</dbReference>
<feature type="binding site" evidence="11">
    <location>
        <begin position="7"/>
        <end position="17"/>
    </location>
    <ligand>
        <name>ATP</name>
        <dbReference type="ChEBI" id="CHEBI:30616"/>
    </ligand>
</feature>
<evidence type="ECO:0000256" key="3">
    <source>
        <dbReference type="ARBA" id="ARBA00022723"/>
    </source>
</evidence>
<name>F2KSR9_ARCVS</name>
<dbReference type="SUPFAM" id="SSF52402">
    <property type="entry name" value="Adenine nucleotide alpha hydrolases-like"/>
    <property type="match status" value="1"/>
</dbReference>
<evidence type="ECO:0000256" key="8">
    <source>
        <dbReference type="ARBA" id="ARBA00037993"/>
    </source>
</evidence>
<evidence type="ECO:0000256" key="6">
    <source>
        <dbReference type="ARBA" id="ARBA00022840"/>
    </source>
</evidence>
<evidence type="ECO:0000313" key="13">
    <source>
        <dbReference type="Proteomes" id="UP000008136"/>
    </source>
</evidence>
<dbReference type="OrthoDB" id="6532at2157"/>
<evidence type="ECO:0000256" key="1">
    <source>
        <dbReference type="ARBA" id="ARBA00005061"/>
    </source>
</evidence>
<keyword evidence="5 11" id="KW-0862">Zinc</keyword>
<keyword evidence="13" id="KW-1185">Reference proteome</keyword>
<dbReference type="STRING" id="693661.Arcve_0953"/>
<dbReference type="EMBL" id="CP002588">
    <property type="protein sequence ID" value="AEA46964.1"/>
    <property type="molecule type" value="Genomic_DNA"/>
</dbReference>
<evidence type="ECO:0000256" key="10">
    <source>
        <dbReference type="ARBA" id="ARBA00047890"/>
    </source>
</evidence>
<organism evidence="12 13">
    <name type="scientific">Archaeoglobus veneficus (strain DSM 11195 / SNP6)</name>
    <dbReference type="NCBI Taxonomy" id="693661"/>
    <lineage>
        <taxon>Archaea</taxon>
        <taxon>Methanobacteriati</taxon>
        <taxon>Methanobacteriota</taxon>
        <taxon>Archaeoglobi</taxon>
        <taxon>Archaeoglobales</taxon>
        <taxon>Archaeoglobaceae</taxon>
        <taxon>Archaeoglobus</taxon>
    </lineage>
</organism>
<comment type="catalytic activity">
    <reaction evidence="10 11">
        <text>7-carboxy-7-carbaguanine + NH4(+) + 2 ATP = 7-cyano-7-carbaguanine + 2 AMP + 2 diphosphate + 2 H(+)</text>
        <dbReference type="Rhea" id="RHEA:27982"/>
        <dbReference type="ChEBI" id="CHEBI:15378"/>
        <dbReference type="ChEBI" id="CHEBI:28938"/>
        <dbReference type="ChEBI" id="CHEBI:30616"/>
        <dbReference type="ChEBI" id="CHEBI:33019"/>
        <dbReference type="ChEBI" id="CHEBI:45075"/>
        <dbReference type="ChEBI" id="CHEBI:61036"/>
        <dbReference type="ChEBI" id="CHEBI:456215"/>
        <dbReference type="EC" id="6.3.4.20"/>
    </reaction>
</comment>
<dbReference type="GO" id="GO:0016879">
    <property type="term" value="F:ligase activity, forming carbon-nitrogen bonds"/>
    <property type="evidence" value="ECO:0007669"/>
    <property type="project" value="UniProtKB-UniRule"/>
</dbReference>
<dbReference type="GO" id="GO:0008270">
    <property type="term" value="F:zinc ion binding"/>
    <property type="evidence" value="ECO:0007669"/>
    <property type="project" value="UniProtKB-UniRule"/>
</dbReference>
<feature type="binding site" evidence="11">
    <location>
        <position position="193"/>
    </location>
    <ligand>
        <name>Zn(2+)</name>
        <dbReference type="ChEBI" id="CHEBI:29105"/>
    </ligand>
</feature>
<evidence type="ECO:0000256" key="11">
    <source>
        <dbReference type="HAMAP-Rule" id="MF_01633"/>
    </source>
</evidence>
<evidence type="ECO:0000256" key="9">
    <source>
        <dbReference type="ARBA" id="ARBA00039149"/>
    </source>
</evidence>
<feature type="binding site" evidence="11">
    <location>
        <position position="185"/>
    </location>
    <ligand>
        <name>Zn(2+)</name>
        <dbReference type="ChEBI" id="CHEBI:29105"/>
    </ligand>
</feature>
<dbReference type="PANTHER" id="PTHR42914">
    <property type="entry name" value="7-CYANO-7-DEAZAGUANINE SYNTHASE"/>
    <property type="match status" value="1"/>
</dbReference>
<dbReference type="PANTHER" id="PTHR42914:SF1">
    <property type="entry name" value="7-CYANO-7-DEAZAGUANINE SYNTHASE"/>
    <property type="match status" value="1"/>
</dbReference>
<feature type="binding site" evidence="11">
    <location>
        <position position="196"/>
    </location>
    <ligand>
        <name>Zn(2+)</name>
        <dbReference type="ChEBI" id="CHEBI:29105"/>
    </ligand>
</feature>
<dbReference type="InterPro" id="IPR018317">
    <property type="entry name" value="QueC"/>
</dbReference>
<evidence type="ECO:0000313" key="12">
    <source>
        <dbReference type="EMBL" id="AEA46964.1"/>
    </source>
</evidence>
<dbReference type="eggNOG" id="arCOG00039">
    <property type="taxonomic scope" value="Archaea"/>
</dbReference>
<protein>
    <recommendedName>
        <fullName evidence="9 11">7-cyano-7-deazaguanine synthase</fullName>
        <ecNumber evidence="9 11">6.3.4.20</ecNumber>
    </recommendedName>
    <alternativeName>
        <fullName evidence="11">7-cyano-7-carbaguanine synthase</fullName>
    </alternativeName>
    <alternativeName>
        <fullName evidence="11">Archaeosine biosynthesis protein QueC</fullName>
    </alternativeName>
    <alternativeName>
        <fullName evidence="11">PreQ(0) synthase</fullName>
    </alternativeName>
</protein>
<dbReference type="GeneID" id="10394063"/>
<dbReference type="UniPathway" id="UPA00391"/>
<accession>F2KSR9</accession>
<comment type="pathway">
    <text evidence="1 11">Purine metabolism; 7-cyano-7-deazaguanine biosynthesis.</text>
</comment>
<keyword evidence="3 11" id="KW-0479">Metal-binding</keyword>
<proteinExistence type="inferred from homology"/>
<dbReference type="GO" id="GO:0005524">
    <property type="term" value="F:ATP binding"/>
    <property type="evidence" value="ECO:0007669"/>
    <property type="project" value="UniProtKB-UniRule"/>
</dbReference>
<dbReference type="AlphaFoldDB" id="F2KSR9"/>
<sequence length="211" mass="23212">MKFVAVLSGGMDSGVAMAKALQEGSIELALTFDYGQMAAKKEIEYAGKLCKYYGVAHKVIELPWLANLSSGLTEGRIPEVSEEILEAVAEETAKAVWVPNRNMVFISIAAAFAESMGCNAVVVGFNGEEAQTFPDNSEEFVKAMNDALRIVNGVSVYAPLIKLDKTEIVKLGMSMNFPFELTWSCYYSYDEPCGKCESCVRRQRAFRALQK</sequence>
<dbReference type="Gene3D" id="3.40.50.620">
    <property type="entry name" value="HUPs"/>
    <property type="match status" value="1"/>
</dbReference>
<dbReference type="EC" id="6.3.4.20" evidence="9 11"/>
<evidence type="ECO:0000256" key="7">
    <source>
        <dbReference type="ARBA" id="ARBA00037768"/>
    </source>
</evidence>
<keyword evidence="6 11" id="KW-0067">ATP-binding</keyword>
<evidence type="ECO:0000256" key="4">
    <source>
        <dbReference type="ARBA" id="ARBA00022741"/>
    </source>
</evidence>
<dbReference type="Proteomes" id="UP000008136">
    <property type="component" value="Chromosome"/>
</dbReference>
<dbReference type="NCBIfam" id="TIGR00364">
    <property type="entry name" value="7-cyano-7-deazaguanine synthase QueC"/>
    <property type="match status" value="1"/>
</dbReference>
<comment type="similarity">
    <text evidence="8 11">Belongs to the QueC family.</text>
</comment>
<dbReference type="InterPro" id="IPR014729">
    <property type="entry name" value="Rossmann-like_a/b/a_fold"/>
</dbReference>
<dbReference type="RefSeq" id="WP_013683628.1">
    <property type="nucleotide sequence ID" value="NC_015320.1"/>
</dbReference>
<dbReference type="KEGG" id="ave:Arcve_0953"/>
<feature type="binding site" evidence="11">
    <location>
        <position position="199"/>
    </location>
    <ligand>
        <name>Zn(2+)</name>
        <dbReference type="ChEBI" id="CHEBI:29105"/>
    </ligand>
</feature>
<dbReference type="HAMAP" id="MF_01633">
    <property type="entry name" value="QueC"/>
    <property type="match status" value="1"/>
</dbReference>
<dbReference type="HOGENOM" id="CLU_081854_1_0_2"/>
<reference evidence="12 13" key="1">
    <citation type="submission" date="2011-03" db="EMBL/GenBank/DDBJ databases">
        <title>The complete genome of Archaeoglobus veneficus SNP6.</title>
        <authorList>
            <consortium name="US DOE Joint Genome Institute (JGI-PGF)"/>
            <person name="Lucas S."/>
            <person name="Copeland A."/>
            <person name="Lapidus A."/>
            <person name="Bruce D."/>
            <person name="Goodwin L."/>
            <person name="Pitluck S."/>
            <person name="Kyrpides N."/>
            <person name="Mavromatis K."/>
            <person name="Pagani I."/>
            <person name="Ivanova N."/>
            <person name="Mikhailova N."/>
            <person name="Lu M."/>
            <person name="Detter J.C."/>
            <person name="Tapia R."/>
            <person name="Han C."/>
            <person name="Land M."/>
            <person name="Hauser L."/>
            <person name="Markowitz V."/>
            <person name="Cheng J.-F."/>
            <person name="Hugenholtz P."/>
            <person name="Woyke T."/>
            <person name="Wu D."/>
            <person name="Spring S."/>
            <person name="Brambilla E."/>
            <person name="Klenk H.-P."/>
            <person name="Eisen J.A."/>
        </authorList>
    </citation>
    <scope>NUCLEOTIDE SEQUENCE [LARGE SCALE GENOMIC DNA]</scope>
    <source>
        <strain evidence="13">SNP6</strain>
    </source>
</reference>
<dbReference type="CDD" id="cd01995">
    <property type="entry name" value="QueC-like"/>
    <property type="match status" value="1"/>
</dbReference>
<comment type="cofactor">
    <cofactor evidence="11">
        <name>Zn(2+)</name>
        <dbReference type="ChEBI" id="CHEBI:29105"/>
    </cofactor>
    <text evidence="11">Binds 1 zinc ion per subunit.</text>
</comment>
<dbReference type="PIRSF" id="PIRSF006293">
    <property type="entry name" value="ExsB"/>
    <property type="match status" value="1"/>
</dbReference>
<evidence type="ECO:0000256" key="5">
    <source>
        <dbReference type="ARBA" id="ARBA00022833"/>
    </source>
</evidence>